<comment type="similarity">
    <text evidence="4">Belongs to the KdsB family.</text>
</comment>
<dbReference type="Gene3D" id="3.90.550.10">
    <property type="entry name" value="Spore Coat Polysaccharide Biosynthesis Protein SpsA, Chain A"/>
    <property type="match status" value="1"/>
</dbReference>
<keyword evidence="1 4" id="KW-0808">Transferase</keyword>
<dbReference type="CDD" id="cd02517">
    <property type="entry name" value="CMP-KDO-Synthetase"/>
    <property type="match status" value="1"/>
</dbReference>
<comment type="catalytic activity">
    <reaction evidence="4">
        <text>3-deoxy-alpha-D-manno-oct-2-ulosonate + CTP = CMP-3-deoxy-beta-D-manno-octulosonate + diphosphate</text>
        <dbReference type="Rhea" id="RHEA:23448"/>
        <dbReference type="ChEBI" id="CHEBI:33019"/>
        <dbReference type="ChEBI" id="CHEBI:37563"/>
        <dbReference type="ChEBI" id="CHEBI:85986"/>
        <dbReference type="ChEBI" id="CHEBI:85987"/>
        <dbReference type="EC" id="2.7.7.38"/>
    </reaction>
</comment>
<dbReference type="Pfam" id="PF02348">
    <property type="entry name" value="CTP_transf_3"/>
    <property type="match status" value="1"/>
</dbReference>
<comment type="pathway">
    <text evidence="4">Nucleotide-sugar biosynthesis; CMP-3-deoxy-D-manno-octulosonate biosynthesis; CMP-3-deoxy-D-manno-octulosonate from 3-deoxy-D-manno-octulosonate and CTP: step 1/1.</text>
</comment>
<sequence>MTAFPTCYGIIPARYASSRFPGKPLADIAGMPMFWHVYQRAARCPELCKVVLATDDERIAQAAHRLDVPFVMTRPDHESGTDRVYEAACLLGRDLESSGKAGLPDDAVVVNIQGDEPALDPRMLSQLVAPFTAAKDGARVRVATLAMAIDAAEAASPDRVKVVTAVNGDALYFSRAAIPFARDGGVQAGDAAAGPAYLGHVGLYAFRLEALRAFTQLAPSSLERREKLEQLRLLENGIPIRVVPTTYRTHGVDRPEDIGIIINLLGENEG</sequence>
<evidence type="ECO:0000256" key="3">
    <source>
        <dbReference type="ARBA" id="ARBA00022985"/>
    </source>
</evidence>
<dbReference type="UniPathway" id="UPA00358">
    <property type="reaction ID" value="UER00476"/>
</dbReference>
<evidence type="ECO:0000256" key="1">
    <source>
        <dbReference type="ARBA" id="ARBA00022679"/>
    </source>
</evidence>
<dbReference type="PANTHER" id="PTHR42866:SF2">
    <property type="entry name" value="3-DEOXY-MANNO-OCTULOSONATE CYTIDYLYLTRANSFERASE, MITOCHONDRIAL"/>
    <property type="match status" value="1"/>
</dbReference>
<evidence type="ECO:0000256" key="2">
    <source>
        <dbReference type="ARBA" id="ARBA00022695"/>
    </source>
</evidence>
<reference evidence="5" key="1">
    <citation type="submission" date="2002-08" db="EMBL/GenBank/DDBJ databases">
        <title>The nucleotide sequences of fur, rbr, rlp, and prfC of Desulfovibrio vulgaris (Miyazaki F).</title>
        <authorList>
            <person name="Kitamura M."/>
            <person name="Numata S."/>
            <person name="Katsura S."/>
            <person name="Inoue H."/>
        </authorList>
    </citation>
    <scope>NUCLEOTIDE SEQUENCE</scope>
    <source>
        <strain evidence="5">Miyazaki F</strain>
    </source>
</reference>
<evidence type="ECO:0000313" key="5">
    <source>
        <dbReference type="EMBL" id="BAC10585.1"/>
    </source>
</evidence>
<gene>
    <name evidence="5" type="primary">kpsU</name>
    <name evidence="4" type="synonym">kdsB</name>
</gene>
<keyword evidence="4" id="KW-0963">Cytoplasm</keyword>
<comment type="function">
    <text evidence="4">Activates KDO (a required 8-carbon sugar) for incorporation into bacterial lipopolysaccharide in Gram-negative bacteria.</text>
</comment>
<dbReference type="EC" id="2.7.7.38" evidence="4"/>
<keyword evidence="2 4" id="KW-0548">Nucleotidyltransferase</keyword>
<dbReference type="InterPro" id="IPR004528">
    <property type="entry name" value="KdsB"/>
</dbReference>
<dbReference type="GO" id="GO:0008690">
    <property type="term" value="F:3-deoxy-manno-octulosonate cytidylyltransferase activity"/>
    <property type="evidence" value="ECO:0007669"/>
    <property type="project" value="UniProtKB-UniRule"/>
</dbReference>
<dbReference type="NCBIfam" id="TIGR00466">
    <property type="entry name" value="kdsB"/>
    <property type="match status" value="1"/>
</dbReference>
<protein>
    <recommendedName>
        <fullName evidence="4">3-deoxy-manno-octulosonate cytidylyltransferase</fullName>
        <ecNumber evidence="4">2.7.7.38</ecNumber>
    </recommendedName>
    <alternativeName>
        <fullName evidence="4">CMP-2-keto-3-deoxyoctulosonic acid synthase</fullName>
        <shortName evidence="4">CKS</shortName>
        <shortName evidence="4">CMP-KDO synthase</shortName>
    </alternativeName>
</protein>
<dbReference type="PANTHER" id="PTHR42866">
    <property type="entry name" value="3-DEOXY-MANNO-OCTULOSONATE CYTIDYLYLTRANSFERASE"/>
    <property type="match status" value="1"/>
</dbReference>
<dbReference type="NCBIfam" id="NF003952">
    <property type="entry name" value="PRK05450.1-5"/>
    <property type="match status" value="1"/>
</dbReference>
<dbReference type="SUPFAM" id="SSF53448">
    <property type="entry name" value="Nucleotide-diphospho-sugar transferases"/>
    <property type="match status" value="1"/>
</dbReference>
<dbReference type="HAMAP" id="MF_00057">
    <property type="entry name" value="KdsB"/>
    <property type="match status" value="1"/>
</dbReference>
<dbReference type="SMR" id="Q8KZ99"/>
<dbReference type="AlphaFoldDB" id="Q8KZ99"/>
<proteinExistence type="inferred from homology"/>
<dbReference type="GO" id="GO:0033468">
    <property type="term" value="P:CMP-keto-3-deoxy-D-manno-octulosonic acid biosynthetic process"/>
    <property type="evidence" value="ECO:0007669"/>
    <property type="project" value="UniProtKB-UniRule"/>
</dbReference>
<dbReference type="EMBL" id="AB090267">
    <property type="protein sequence ID" value="BAC10585.1"/>
    <property type="molecule type" value="Genomic_DNA"/>
</dbReference>
<evidence type="ECO:0000256" key="4">
    <source>
        <dbReference type="HAMAP-Rule" id="MF_00057"/>
    </source>
</evidence>
<organism evidence="5">
    <name type="scientific">Nitratidesulfovibrio vulgaris</name>
    <name type="common">Desulfovibrio vulgaris</name>
    <dbReference type="NCBI Taxonomy" id="881"/>
    <lineage>
        <taxon>Bacteria</taxon>
        <taxon>Pseudomonadati</taxon>
        <taxon>Thermodesulfobacteriota</taxon>
        <taxon>Desulfovibrionia</taxon>
        <taxon>Desulfovibrionales</taxon>
        <taxon>Desulfovibrionaceae</taxon>
        <taxon>Nitratidesulfovibrio</taxon>
    </lineage>
</organism>
<dbReference type="InterPro" id="IPR029044">
    <property type="entry name" value="Nucleotide-diphossugar_trans"/>
</dbReference>
<keyword evidence="3 4" id="KW-0448">Lipopolysaccharide biosynthesis</keyword>
<accession>Q8KZ99</accession>
<dbReference type="GO" id="GO:0009103">
    <property type="term" value="P:lipopolysaccharide biosynthetic process"/>
    <property type="evidence" value="ECO:0007669"/>
    <property type="project" value="UniProtKB-UniRule"/>
</dbReference>
<dbReference type="GO" id="GO:0005829">
    <property type="term" value="C:cytosol"/>
    <property type="evidence" value="ECO:0007669"/>
    <property type="project" value="TreeGrafter"/>
</dbReference>
<name>Q8KZ99_NITVL</name>
<dbReference type="InterPro" id="IPR003329">
    <property type="entry name" value="Cytidylyl_trans"/>
</dbReference>
<comment type="subcellular location">
    <subcellularLocation>
        <location evidence="4">Cytoplasm</location>
    </subcellularLocation>
</comment>